<feature type="compositionally biased region" description="Low complexity" evidence="1">
    <location>
        <begin position="10"/>
        <end position="24"/>
    </location>
</feature>
<gene>
    <name evidence="2" type="ORF">GCM10022207_38790</name>
</gene>
<dbReference type="Proteomes" id="UP001501563">
    <property type="component" value="Unassembled WGS sequence"/>
</dbReference>
<reference evidence="3" key="1">
    <citation type="journal article" date="2019" name="Int. J. Syst. Evol. Microbiol.">
        <title>The Global Catalogue of Microorganisms (GCM) 10K type strain sequencing project: providing services to taxonomists for standard genome sequencing and annotation.</title>
        <authorList>
            <consortium name="The Broad Institute Genomics Platform"/>
            <consortium name="The Broad Institute Genome Sequencing Center for Infectious Disease"/>
            <person name="Wu L."/>
            <person name="Ma J."/>
        </authorList>
    </citation>
    <scope>NUCLEOTIDE SEQUENCE [LARGE SCALE GENOMIC DNA]</scope>
    <source>
        <strain evidence="3">JCM 16578</strain>
    </source>
</reference>
<feature type="region of interest" description="Disordered" evidence="1">
    <location>
        <begin position="50"/>
        <end position="179"/>
    </location>
</feature>
<organism evidence="2 3">
    <name type="scientific">Streptomyces lannensis</name>
    <dbReference type="NCBI Taxonomy" id="766498"/>
    <lineage>
        <taxon>Bacteria</taxon>
        <taxon>Bacillati</taxon>
        <taxon>Actinomycetota</taxon>
        <taxon>Actinomycetes</taxon>
        <taxon>Kitasatosporales</taxon>
        <taxon>Streptomycetaceae</taxon>
        <taxon>Streptomyces</taxon>
    </lineage>
</organism>
<keyword evidence="3" id="KW-1185">Reference proteome</keyword>
<comment type="caution">
    <text evidence="2">The sequence shown here is derived from an EMBL/GenBank/DDBJ whole genome shotgun (WGS) entry which is preliminary data.</text>
</comment>
<accession>A0ABP7K943</accession>
<evidence type="ECO:0000313" key="2">
    <source>
        <dbReference type="EMBL" id="GAA3869970.1"/>
    </source>
</evidence>
<evidence type="ECO:0000313" key="3">
    <source>
        <dbReference type="Proteomes" id="UP001501563"/>
    </source>
</evidence>
<feature type="region of interest" description="Disordered" evidence="1">
    <location>
        <begin position="1"/>
        <end position="33"/>
    </location>
</feature>
<sequence length="294" mass="29752">MSGNLRTTYPGRSVGARARAAARGQPRRRAAGVAPLPGVVASVVLAGCAAPGTAGKPLASPPAPAPSAVSRPGQKAEGADGPRIPATVPAETAPGGAQAARPEPTPTAPAGGPVAETAPASGKPTASPKAKLPDPSRTAPPSASPRPLTTPAGPPPEPSEAVRATPYGPRSRDGSTTLHVGSWSARVVRGGQQAVDACRDAVQWEGPELGTEDGYALRTAVIVGHDYCGFAQFARLPVGTTVTATTPRGTFTYRVYARHVAPGRGTPSHGLYWGDLTLQSCVGPDTGFSYLMRV</sequence>
<proteinExistence type="predicted"/>
<protein>
    <recommendedName>
        <fullName evidence="4">Lipoprotein</fullName>
    </recommendedName>
</protein>
<feature type="compositionally biased region" description="Low complexity" evidence="1">
    <location>
        <begin position="97"/>
        <end position="120"/>
    </location>
</feature>
<evidence type="ECO:0008006" key="4">
    <source>
        <dbReference type="Google" id="ProtNLM"/>
    </source>
</evidence>
<dbReference type="EMBL" id="BAAAZA010000009">
    <property type="protein sequence ID" value="GAA3869970.1"/>
    <property type="molecule type" value="Genomic_DNA"/>
</dbReference>
<feature type="compositionally biased region" description="Low complexity" evidence="1">
    <location>
        <begin position="133"/>
        <end position="151"/>
    </location>
</feature>
<evidence type="ECO:0000256" key="1">
    <source>
        <dbReference type="SAM" id="MobiDB-lite"/>
    </source>
</evidence>
<dbReference type="RefSeq" id="WP_345549667.1">
    <property type="nucleotide sequence ID" value="NZ_BAAAZA010000009.1"/>
</dbReference>
<name>A0ABP7K943_9ACTN</name>